<dbReference type="GO" id="GO:0003779">
    <property type="term" value="F:actin binding"/>
    <property type="evidence" value="ECO:0007669"/>
    <property type="project" value="TreeGrafter"/>
</dbReference>
<sequence>MASQSVLVVAGRIDPESNQEKLSKLLYDGLLAAFGEDLDKLDAQFLNCLAKPVNAIDSKEYGLTSEYILRENVFIRVLFNPTSDQLRFGLQEALSHMIVNNNSVVEYPVTPSTLGKVCMVYNGQLHGFTGDWLLQDSSFSGNNLLLWLNSEEAMSWWPHLKKFSNFGDQIKLHIITPIAGTGTCWPVDKSGRPHTVLTQINTRMAKIDILVEASWRLNGKPLNTHGNLSGFEGLRSFVDHIIHQHPMTAIQSDLNSLTTGTALNTTRPVIYVFPGHGVASQSCALFAIQGFTALLGGSYTSQTIPNWWSMVKHLPKLDVSLLPDWCPSSILTYRFMTELLKSEQDSIGILGEILVPPGNNSSTEGLSDISTGLILTPPSLISGPHEGTWASSSNTTNDTIPSSVVLYSKLGWGELKLQPLSHRSGLLLIWESVVHDFTSHQPLCIVMPSVQPTNTNPVQNLARFIKGLCQIPQLSGPTSNRTIKSAVKPGAKQLVRGQPARPSKPISHATGQKETITSKTTNSTMNAKPSPMRPISSTPNHNQRAAPTTPSKTPSLSVNQLKKSVSENTTNSKLMNNSHGVDSHQKRPLSSVDTKKSFNASKPLVTTTKPVNGELKTTTRPLSGPKTTPLGKPKTTTTTAERLTAHSNLVNQHGSKAPSRKSEPTTHLANKLQTKKASSLNVVSNRVPSAKPIKEESETIGKTTELVNSSLPPVTLQNISLNNELTSVDPMLNSLMKSSIHENSGNHLDNLSPTNQFVITDNQRIISTGTSLQKEEEEPQEVVKQPQHEVEEKEEEYKVHKVLKENQMLAEESDEQLAIDLECELKPSTPLSCDDSLAEGEELEEEEEQEEQEHEVLGKEMNSFDISQYEQNQVTKEGIVSSLGFPDMQSYKTPFDTPFDVDMTESPAVFETDINKSVGNSVVIEQHEPQYLEQKVEDELNRNVDIEDNETYVNYLQEESLPFTADKQSLVESSHDAKYLTETQETGQNDDIFESGFNVNNVLKEQQVVELNEENYQDEGEQQQLDEEFNLDTRDLSYEKEDIIDHRYDNSLSILENGLSPLTNKTLKSGEQMSPCSDNVVVTTPGEMDNSFDKIQSQQPIEEGGYYEQIKQYPDENEMIQMEGREKLINYSMDHSQDELSPFHAETDVVANVTTDLMPDFTESRSSNLTEQPDFKEEEESGNLDECEIHYQPRSIEETSNENIQDVQCIHREQITEHFNDIINQLQDQLSPSVFEKEVVEEPHELLQSSNNFNTEQKVIGEAEENEIEPKIIDSNKIEEVNIIGSSDFLTEVIPLSDDKNNLHFNQPYSYVPENHSLQNDDDDNDNDYDELTKSSRTDVVKAVDNEPVYNQTHINLITDEQTYLTHGTKDEKEEQVTNLDNIQYRDDVIDHSFQPYNIQTHAHLDEENEEENLEKSSPELLTKYEENYLSKSIKNCYEQKHEQCLPDQETHIEMNYLQLDQHKPIEETNSDIDEMEKEFVIPYQQKQINTEYDESFLSHTNIDDNNMNDGITTDDYNRTMNSHEIYSQQNIESGVENVSLEHDITNAQDDEMIPDYSLLSMATNYPSDPTKYQVDSSTDQIINTNQTLEGFSYNNHHLSNETDFAIQRKVEASETDEESYQKVDSTTYEESHFISHDIHNDVDSRVDINSDSYQEPDNSLHVDIETNVEGHHQQQFISPDSEISENSTIQMQQHHDEHVQECEHQQDEQHSEADLLISSPNRSVSPNYNIVSSTQQHSNEEEEDKDYVGDDIVVYHNDAVIMNKESEIDLHQDQHYQQFDVDEKLLNNSTLNRFSNYSNSVHQQHHVYSEIPTDDSAETMMPRMTMMMSTNVDVNNNNNNNNNNEITNDTTTTTNGNSHVNLEQQYFNGNTIYQTNDNLNDIDHSMHITPTTNHHLQDSDSAYTNGYNVVPNGNHFSNLKASDINEDENQDESHQNQWNKSNTRYLSETDIDDINFSNFCSKNLESEYMKAAHMTHSCHGEENEEHSYMIMTTTPPPSATSTTTATPSKDMENFGKFFVDKDQFLHDINQNTSPHCSPTEETFDPLKTWGHPLGLPAPVPPITNHSKCKFMIMFIFFILFCYKYQHFAYNQYMLHQQTNLTKRVRSADTSGKTLTTDDSTLPPGPPVYLDVIWVPSYLVRVPQSLMVEFFIRVRAKLYILSGEALHPNIAEALITAKTKWNPDDVPYLCRCDANSPDASITILPTDEPKEWIRWLETPCGRLDEQKGSDRLKANHFRLLPAANLCSTQFNAGDTIFECEGLRVEL</sequence>
<dbReference type="GO" id="GO:0007409">
    <property type="term" value="P:axonogenesis"/>
    <property type="evidence" value="ECO:0007669"/>
    <property type="project" value="TreeGrafter"/>
</dbReference>
<dbReference type="GO" id="GO:0005875">
    <property type="term" value="C:microtubule associated complex"/>
    <property type="evidence" value="ECO:0007669"/>
    <property type="project" value="TreeGrafter"/>
</dbReference>
<reference evidence="3" key="2">
    <citation type="submission" date="2019-11" db="UniProtKB">
        <authorList>
            <consortium name="WormBaseParasite"/>
        </authorList>
    </citation>
    <scope>IDENTIFICATION</scope>
    <source>
        <strain evidence="3">Puerto Rican</strain>
    </source>
</reference>
<dbReference type="GO" id="GO:0031114">
    <property type="term" value="P:regulation of microtubule depolymerization"/>
    <property type="evidence" value="ECO:0007669"/>
    <property type="project" value="TreeGrafter"/>
</dbReference>
<dbReference type="STRING" id="6183.A0A5K4F7L8"/>
<feature type="region of interest" description="Disordered" evidence="1">
    <location>
        <begin position="476"/>
        <end position="677"/>
    </location>
</feature>
<dbReference type="GO" id="GO:0043025">
    <property type="term" value="C:neuronal cell body"/>
    <property type="evidence" value="ECO:0007669"/>
    <property type="project" value="TreeGrafter"/>
</dbReference>
<feature type="compositionally biased region" description="Low complexity" evidence="1">
    <location>
        <begin position="624"/>
        <end position="639"/>
    </location>
</feature>
<feature type="compositionally biased region" description="Polar residues" evidence="1">
    <location>
        <begin position="597"/>
        <end position="621"/>
    </location>
</feature>
<feature type="compositionally biased region" description="Polar residues" evidence="1">
    <location>
        <begin position="1719"/>
        <end position="1738"/>
    </location>
</feature>
<dbReference type="GO" id="GO:0005829">
    <property type="term" value="C:cytosol"/>
    <property type="evidence" value="ECO:0007669"/>
    <property type="project" value="TreeGrafter"/>
</dbReference>
<proteinExistence type="predicted"/>
<dbReference type="WBParaSite" id="Smp_332360.1">
    <property type="protein sequence ID" value="Smp_332360.1"/>
    <property type="gene ID" value="Smp_332360"/>
</dbReference>
<feature type="compositionally biased region" description="Polar residues" evidence="1">
    <location>
        <begin position="665"/>
        <end position="677"/>
    </location>
</feature>
<keyword evidence="2" id="KW-1185">Reference proteome</keyword>
<reference evidence="2" key="1">
    <citation type="journal article" date="2012" name="PLoS Negl. Trop. Dis.">
        <title>A systematically improved high quality genome and transcriptome of the human blood fluke Schistosoma mansoni.</title>
        <authorList>
            <person name="Protasio A.V."/>
            <person name="Tsai I.J."/>
            <person name="Babbage A."/>
            <person name="Nichol S."/>
            <person name="Hunt M."/>
            <person name="Aslett M.A."/>
            <person name="De Silva N."/>
            <person name="Velarde G.S."/>
            <person name="Anderson T.J."/>
            <person name="Clark R.C."/>
            <person name="Davidson C."/>
            <person name="Dillon G.P."/>
            <person name="Holroyd N.E."/>
            <person name="LoVerde P.T."/>
            <person name="Lloyd C."/>
            <person name="McQuillan J."/>
            <person name="Oliveira G."/>
            <person name="Otto T.D."/>
            <person name="Parker-Manuel S.J."/>
            <person name="Quail M.A."/>
            <person name="Wilson R.A."/>
            <person name="Zerlotini A."/>
            <person name="Dunne D.W."/>
            <person name="Berriman M."/>
        </authorList>
    </citation>
    <scope>NUCLEOTIDE SEQUENCE [LARGE SCALE GENOMIC DNA]</scope>
    <source>
        <strain evidence="2">Puerto Rican</strain>
    </source>
</reference>
<feature type="region of interest" description="Disordered" evidence="1">
    <location>
        <begin position="771"/>
        <end position="793"/>
    </location>
</feature>
<dbReference type="GO" id="GO:0005874">
    <property type="term" value="C:microtubule"/>
    <property type="evidence" value="ECO:0007669"/>
    <property type="project" value="InterPro"/>
</dbReference>
<dbReference type="GO" id="GO:0045202">
    <property type="term" value="C:synapse"/>
    <property type="evidence" value="ECO:0007669"/>
    <property type="project" value="TreeGrafter"/>
</dbReference>
<accession>A0A5K4F7L8</accession>
<dbReference type="PANTHER" id="PTHR13843">
    <property type="entry name" value="MICROTUBULE-ASSOCIATED PROTEIN"/>
    <property type="match status" value="1"/>
</dbReference>
<feature type="compositionally biased region" description="Polar residues" evidence="1">
    <location>
        <begin position="509"/>
        <end position="527"/>
    </location>
</feature>
<dbReference type="InterPro" id="IPR026074">
    <property type="entry name" value="MAP1"/>
</dbReference>
<dbReference type="PANTHER" id="PTHR13843:SF12">
    <property type="entry name" value="ATPASE F1_V1_A1 COMPLEX ALPHA_BETA SUBUNIT NUCLEOTIDE-BINDING DOMAIN-CONTAINING PROTEIN"/>
    <property type="match status" value="1"/>
</dbReference>
<protein>
    <submittedName>
        <fullName evidence="3">Erythrocyte membrane protein, putative</fullName>
    </submittedName>
</protein>
<feature type="compositionally biased region" description="Polar residues" evidence="1">
    <location>
        <begin position="535"/>
        <end position="580"/>
    </location>
</feature>
<feature type="compositionally biased region" description="Polar residues" evidence="1">
    <location>
        <begin position="645"/>
        <end position="654"/>
    </location>
</feature>
<dbReference type="GO" id="GO:0030425">
    <property type="term" value="C:dendrite"/>
    <property type="evidence" value="ECO:0007669"/>
    <property type="project" value="TreeGrafter"/>
</dbReference>
<dbReference type="GO" id="GO:0000226">
    <property type="term" value="P:microtubule cytoskeleton organization"/>
    <property type="evidence" value="ECO:0007669"/>
    <property type="project" value="InterPro"/>
</dbReference>
<dbReference type="Proteomes" id="UP000008854">
    <property type="component" value="Unassembled WGS sequence"/>
</dbReference>
<feature type="compositionally biased region" description="Acidic residues" evidence="1">
    <location>
        <begin position="836"/>
        <end position="853"/>
    </location>
</feature>
<dbReference type="GO" id="GO:0016358">
    <property type="term" value="P:dendrite development"/>
    <property type="evidence" value="ECO:0007669"/>
    <property type="project" value="TreeGrafter"/>
</dbReference>
<dbReference type="InParanoid" id="A0A5K4F7L8"/>
<organism evidence="2 3">
    <name type="scientific">Schistosoma mansoni</name>
    <name type="common">Blood fluke</name>
    <dbReference type="NCBI Taxonomy" id="6183"/>
    <lineage>
        <taxon>Eukaryota</taxon>
        <taxon>Metazoa</taxon>
        <taxon>Spiralia</taxon>
        <taxon>Lophotrochozoa</taxon>
        <taxon>Platyhelminthes</taxon>
        <taxon>Trematoda</taxon>
        <taxon>Digenea</taxon>
        <taxon>Strigeidida</taxon>
        <taxon>Schistosomatoidea</taxon>
        <taxon>Schistosomatidae</taxon>
        <taxon>Schistosoma</taxon>
    </lineage>
</organism>
<evidence type="ECO:0000313" key="3">
    <source>
        <dbReference type="WBParaSite" id="Smp_332360.1"/>
    </source>
</evidence>
<evidence type="ECO:0000313" key="2">
    <source>
        <dbReference type="Proteomes" id="UP000008854"/>
    </source>
</evidence>
<feature type="region of interest" description="Disordered" evidence="1">
    <location>
        <begin position="1160"/>
        <end position="1183"/>
    </location>
</feature>
<dbReference type="GO" id="GO:0008017">
    <property type="term" value="F:microtubule binding"/>
    <property type="evidence" value="ECO:0007669"/>
    <property type="project" value="InterPro"/>
</dbReference>
<feature type="compositionally biased region" description="Basic and acidic residues" evidence="1">
    <location>
        <begin position="1694"/>
        <end position="1714"/>
    </location>
</feature>
<evidence type="ECO:0000256" key="1">
    <source>
        <dbReference type="SAM" id="MobiDB-lite"/>
    </source>
</evidence>
<feature type="region of interest" description="Disordered" evidence="1">
    <location>
        <begin position="828"/>
        <end position="854"/>
    </location>
</feature>
<feature type="region of interest" description="Disordered" evidence="1">
    <location>
        <begin position="1687"/>
        <end position="1747"/>
    </location>
</feature>
<dbReference type="AlphaFoldDB" id="A0A5K4F7L8"/>
<name>A0A5K4F7L8_SCHMA</name>